<comment type="caution">
    <text evidence="7">The sequence shown here is derived from an EMBL/GenBank/DDBJ whole genome shotgun (WGS) entry which is preliminary data.</text>
</comment>
<dbReference type="Proteomes" id="UP001155604">
    <property type="component" value="Unassembled WGS sequence"/>
</dbReference>
<feature type="transmembrane region" description="Helical" evidence="6">
    <location>
        <begin position="256"/>
        <end position="274"/>
    </location>
</feature>
<keyword evidence="3 6" id="KW-0812">Transmembrane</keyword>
<feature type="transmembrane region" description="Helical" evidence="6">
    <location>
        <begin position="25"/>
        <end position="43"/>
    </location>
</feature>
<dbReference type="RefSeq" id="WP_259215129.1">
    <property type="nucleotide sequence ID" value="NZ_JAMTCC010000045.1"/>
</dbReference>
<feature type="transmembrane region" description="Helical" evidence="6">
    <location>
        <begin position="155"/>
        <end position="175"/>
    </location>
</feature>
<dbReference type="InterPro" id="IPR051598">
    <property type="entry name" value="TSUP/Inactive_protease-like"/>
</dbReference>
<feature type="transmembrane region" description="Helical" evidence="6">
    <location>
        <begin position="195"/>
        <end position="221"/>
    </location>
</feature>
<feature type="transmembrane region" description="Helical" evidence="6">
    <location>
        <begin position="122"/>
        <end position="143"/>
    </location>
</feature>
<keyword evidence="5 6" id="KW-0472">Membrane</keyword>
<keyword evidence="6" id="KW-1003">Cell membrane</keyword>
<feature type="transmembrane region" description="Helical" evidence="6">
    <location>
        <begin position="55"/>
        <end position="80"/>
    </location>
</feature>
<dbReference type="Pfam" id="PF01925">
    <property type="entry name" value="TauE"/>
    <property type="match status" value="1"/>
</dbReference>
<comment type="similarity">
    <text evidence="2 6">Belongs to the 4-toluene sulfonate uptake permease (TSUP) (TC 2.A.102) family.</text>
</comment>
<keyword evidence="4 6" id="KW-1133">Transmembrane helix</keyword>
<sequence>MSPLNTLVPSNTQSAPRLTRHYRNLSLILLLCGAWLFWASHFHSPFDLIQEYGRFIFLGITGAIFANSTGAGGGVIFIPVFSSLNFSESQSVATSFMIQCFGMTAGAISWSLHYKKRHREDAAWSGFVKAALLAAFFSVLGFWSSQLLQLNSPSSLHTSFSIFSIVLGIAIVISSKSSTPITRAIRPVDFLWLALIGYFGGIITAWLSVGVGELVVIYLMLRGLCAKMAVATGVIVSAITVWSASPIHIFSTNSHALFELVLFAGPGAVIGGLLARKLALYLPVKVLKLFFSIWIILTGSVMLAS</sequence>
<dbReference type="GO" id="GO:0005886">
    <property type="term" value="C:plasma membrane"/>
    <property type="evidence" value="ECO:0007669"/>
    <property type="project" value="UniProtKB-SubCell"/>
</dbReference>
<evidence type="ECO:0000256" key="3">
    <source>
        <dbReference type="ARBA" id="ARBA00022692"/>
    </source>
</evidence>
<keyword evidence="8" id="KW-1185">Reference proteome</keyword>
<organism evidence="7 8">
    <name type="scientific">Shewanella septentrionalis</name>
    <dbReference type="NCBI Taxonomy" id="2952223"/>
    <lineage>
        <taxon>Bacteria</taxon>
        <taxon>Pseudomonadati</taxon>
        <taxon>Pseudomonadota</taxon>
        <taxon>Gammaproteobacteria</taxon>
        <taxon>Alteromonadales</taxon>
        <taxon>Shewanellaceae</taxon>
        <taxon>Shewanella</taxon>
    </lineage>
</organism>
<dbReference type="EMBL" id="JAMTCC010000045">
    <property type="protein sequence ID" value="MCT7947551.1"/>
    <property type="molecule type" value="Genomic_DNA"/>
</dbReference>
<evidence type="ECO:0000256" key="5">
    <source>
        <dbReference type="ARBA" id="ARBA00023136"/>
    </source>
</evidence>
<protein>
    <recommendedName>
        <fullName evidence="6">Probable membrane transporter protein</fullName>
    </recommendedName>
</protein>
<feature type="transmembrane region" description="Helical" evidence="6">
    <location>
        <begin position="92"/>
        <end position="110"/>
    </location>
</feature>
<gene>
    <name evidence="7" type="ORF">NE536_19560</name>
</gene>
<evidence type="ECO:0000256" key="2">
    <source>
        <dbReference type="ARBA" id="ARBA00009142"/>
    </source>
</evidence>
<dbReference type="PANTHER" id="PTHR43701">
    <property type="entry name" value="MEMBRANE TRANSPORTER PROTEIN MJ0441-RELATED"/>
    <property type="match status" value="1"/>
</dbReference>
<evidence type="ECO:0000256" key="4">
    <source>
        <dbReference type="ARBA" id="ARBA00022989"/>
    </source>
</evidence>
<reference evidence="7" key="1">
    <citation type="journal article" date="2023" name="Int. J. Syst. Evol. Microbiol.">
        <title>&lt;i&gt;Shewanella septentrionalis&lt;/i&gt; sp. nov. and &lt;i&gt;Shewanella holmiensis&lt;/i&gt; sp. nov., isolated from Baltic Sea water and sediments.</title>
        <authorList>
            <person name="Martin-Rodriguez A.J."/>
            <person name="Thorell K."/>
            <person name="Joffre E."/>
            <person name="Jensie-Markopoulos S."/>
            <person name="Moore E.R.B."/>
            <person name="Sjoling A."/>
        </authorList>
    </citation>
    <scope>NUCLEOTIDE SEQUENCE</scope>
    <source>
        <strain evidence="7">SP1W3</strain>
    </source>
</reference>
<feature type="transmembrane region" description="Helical" evidence="6">
    <location>
        <begin position="286"/>
        <end position="304"/>
    </location>
</feature>
<evidence type="ECO:0000313" key="8">
    <source>
        <dbReference type="Proteomes" id="UP001155604"/>
    </source>
</evidence>
<proteinExistence type="inferred from homology"/>
<evidence type="ECO:0000256" key="1">
    <source>
        <dbReference type="ARBA" id="ARBA00004141"/>
    </source>
</evidence>
<dbReference type="PANTHER" id="PTHR43701:SF2">
    <property type="entry name" value="MEMBRANE TRANSPORTER PROTEIN YJNA-RELATED"/>
    <property type="match status" value="1"/>
</dbReference>
<name>A0A9X3AVT0_9GAMM</name>
<dbReference type="InterPro" id="IPR002781">
    <property type="entry name" value="TM_pro_TauE-like"/>
</dbReference>
<comment type="subcellular location">
    <subcellularLocation>
        <location evidence="6">Cell membrane</location>
        <topology evidence="6">Multi-pass membrane protein</topology>
    </subcellularLocation>
    <subcellularLocation>
        <location evidence="1">Membrane</location>
        <topology evidence="1">Multi-pass membrane protein</topology>
    </subcellularLocation>
</comment>
<dbReference type="AlphaFoldDB" id="A0A9X3AVT0"/>
<evidence type="ECO:0000256" key="6">
    <source>
        <dbReference type="RuleBase" id="RU363041"/>
    </source>
</evidence>
<accession>A0A9X3AVT0</accession>
<evidence type="ECO:0000313" key="7">
    <source>
        <dbReference type="EMBL" id="MCT7947551.1"/>
    </source>
</evidence>
<feature type="transmembrane region" description="Helical" evidence="6">
    <location>
        <begin position="228"/>
        <end position="250"/>
    </location>
</feature>